<evidence type="ECO:0000313" key="14">
    <source>
        <dbReference type="Proteomes" id="UP000001589"/>
    </source>
</evidence>
<organism evidence="13 14">
    <name type="scientific">Prochlorococcus marinus (strain MIT 9515)</name>
    <dbReference type="NCBI Taxonomy" id="167542"/>
    <lineage>
        <taxon>Bacteria</taxon>
        <taxon>Bacillati</taxon>
        <taxon>Cyanobacteriota</taxon>
        <taxon>Cyanophyceae</taxon>
        <taxon>Synechococcales</taxon>
        <taxon>Prochlorococcaceae</taxon>
        <taxon>Prochlorococcus</taxon>
    </lineage>
</organism>
<keyword evidence="5 7" id="KW-0720">Serine protease</keyword>
<evidence type="ECO:0000256" key="2">
    <source>
        <dbReference type="ARBA" id="ARBA00022490"/>
    </source>
</evidence>
<dbReference type="GO" id="GO:0005737">
    <property type="term" value="C:cytoplasm"/>
    <property type="evidence" value="ECO:0007669"/>
    <property type="project" value="UniProtKB-SubCell"/>
</dbReference>
<protein>
    <recommendedName>
        <fullName evidence="7 12">ATP-dependent Clp protease proteolytic subunit</fullName>
        <ecNumber evidence="7 10">3.4.21.92</ecNumber>
    </recommendedName>
    <alternativeName>
        <fullName evidence="7">Endopeptidase Clp</fullName>
    </alternativeName>
</protein>
<dbReference type="PROSITE" id="PS00381">
    <property type="entry name" value="CLP_PROTEASE_SER"/>
    <property type="match status" value="1"/>
</dbReference>
<dbReference type="PANTHER" id="PTHR10381:SF70">
    <property type="entry name" value="ATP-DEPENDENT CLP PROTEASE PROTEOLYTIC SUBUNIT"/>
    <property type="match status" value="1"/>
</dbReference>
<feature type="active site" evidence="7 9">
    <location>
        <position position="133"/>
    </location>
</feature>
<reference evidence="13 14" key="1">
    <citation type="journal article" date="2007" name="PLoS Genet.">
        <title>Patterns and implications of gene gain and loss in the evolution of Prochlorococcus.</title>
        <authorList>
            <person name="Kettler G.C."/>
            <person name="Martiny A.C."/>
            <person name="Huang K."/>
            <person name="Zucker J."/>
            <person name="Coleman M.L."/>
            <person name="Rodrigue S."/>
            <person name="Chen F."/>
            <person name="Lapidus A."/>
            <person name="Ferriera S."/>
            <person name="Johnson J."/>
            <person name="Steglich C."/>
            <person name="Church G.M."/>
            <person name="Richardson P."/>
            <person name="Chisholm S.W."/>
        </authorList>
    </citation>
    <scope>NUCLEOTIDE SEQUENCE [LARGE SCALE GENOMIC DNA]</scope>
    <source>
        <strain evidence="13 14">MIT 9515</strain>
    </source>
</reference>
<dbReference type="HAMAP" id="MF_00444">
    <property type="entry name" value="ClpP"/>
    <property type="match status" value="1"/>
</dbReference>
<dbReference type="InterPro" id="IPR001907">
    <property type="entry name" value="ClpP"/>
</dbReference>
<comment type="similarity">
    <text evidence="1 7 12">Belongs to the peptidase S14 family.</text>
</comment>
<dbReference type="InterPro" id="IPR033135">
    <property type="entry name" value="ClpP_His_AS"/>
</dbReference>
<dbReference type="PROSITE" id="PS00382">
    <property type="entry name" value="CLP_PROTEASE_HIS"/>
    <property type="match status" value="1"/>
</dbReference>
<proteinExistence type="inferred from homology"/>
<dbReference type="EC" id="3.4.21.92" evidence="7 10"/>
<evidence type="ECO:0000256" key="12">
    <source>
        <dbReference type="RuleBase" id="RU003567"/>
    </source>
</evidence>
<evidence type="ECO:0000313" key="13">
    <source>
        <dbReference type="EMBL" id="ABM73053.1"/>
    </source>
</evidence>
<dbReference type="CDD" id="cd07017">
    <property type="entry name" value="S14_ClpP_2"/>
    <property type="match status" value="1"/>
</dbReference>
<evidence type="ECO:0000256" key="4">
    <source>
        <dbReference type="ARBA" id="ARBA00022801"/>
    </source>
</evidence>
<evidence type="ECO:0000256" key="11">
    <source>
        <dbReference type="RuleBase" id="RU000550"/>
    </source>
</evidence>
<dbReference type="KEGG" id="pmc:P9515_18461"/>
<evidence type="ECO:0000256" key="10">
    <source>
        <dbReference type="RuleBase" id="RU000549"/>
    </source>
</evidence>
<dbReference type="InterPro" id="IPR023562">
    <property type="entry name" value="ClpP/TepA"/>
</dbReference>
<dbReference type="InterPro" id="IPR018215">
    <property type="entry name" value="ClpP_Ser_AS"/>
</dbReference>
<dbReference type="PRINTS" id="PR00127">
    <property type="entry name" value="CLPPROTEASEP"/>
</dbReference>
<feature type="active site" description="Nucleophile" evidence="7">
    <location>
        <position position="108"/>
    </location>
</feature>
<dbReference type="NCBIfam" id="TIGR00493">
    <property type="entry name" value="clpP"/>
    <property type="match status" value="1"/>
</dbReference>
<dbReference type="HOGENOM" id="CLU_058707_3_2_3"/>
<dbReference type="eggNOG" id="COG0740">
    <property type="taxonomic scope" value="Bacteria"/>
</dbReference>
<evidence type="ECO:0000256" key="6">
    <source>
        <dbReference type="ARBA" id="ARBA00034021"/>
    </source>
</evidence>
<dbReference type="Proteomes" id="UP000001589">
    <property type="component" value="Chromosome"/>
</dbReference>
<dbReference type="SUPFAM" id="SSF52096">
    <property type="entry name" value="ClpP/crotonase"/>
    <property type="match status" value="1"/>
</dbReference>
<evidence type="ECO:0000256" key="8">
    <source>
        <dbReference type="PROSITE-ProRule" id="PRU10085"/>
    </source>
</evidence>
<dbReference type="EMBL" id="CP000552">
    <property type="protein sequence ID" value="ABM73053.1"/>
    <property type="molecule type" value="Genomic_DNA"/>
</dbReference>
<dbReference type="GO" id="GO:0051117">
    <property type="term" value="F:ATPase binding"/>
    <property type="evidence" value="ECO:0007669"/>
    <property type="project" value="TreeGrafter"/>
</dbReference>
<dbReference type="InterPro" id="IPR029045">
    <property type="entry name" value="ClpP/crotonase-like_dom_sf"/>
</dbReference>
<sequence>MSPLESVNNTKSAIPTVVEQSGRGERAFDIYSRLLRERIIFLGTGINDQVTDSLVAQLLFLEAEDPDKDIQIYINSPGGSVTAGLAIYDTMQQISPDVVTICFGVAASMGAFLLSGGAKGKRLALPNSRIMIHQPLGGAQGQAVEIEIQAKEILFLKKTLNSLLSEHTGQSLEKINEDTERDYFLSPEEAVQYGLIDKVIKNDK</sequence>
<feature type="active site" evidence="8">
    <location>
        <position position="108"/>
    </location>
</feature>
<dbReference type="AlphaFoldDB" id="A2BZ42"/>
<name>A2BZ42_PROM5</name>
<dbReference type="GO" id="GO:0006515">
    <property type="term" value="P:protein quality control for misfolded or incompletely synthesized proteins"/>
    <property type="evidence" value="ECO:0007669"/>
    <property type="project" value="TreeGrafter"/>
</dbReference>
<keyword evidence="4 7" id="KW-0378">Hydrolase</keyword>
<dbReference type="STRING" id="167542.P9515_18461"/>
<evidence type="ECO:0000256" key="5">
    <source>
        <dbReference type="ARBA" id="ARBA00022825"/>
    </source>
</evidence>
<dbReference type="PANTHER" id="PTHR10381">
    <property type="entry name" value="ATP-DEPENDENT CLP PROTEASE PROTEOLYTIC SUBUNIT"/>
    <property type="match status" value="1"/>
</dbReference>
<evidence type="ECO:0000256" key="7">
    <source>
        <dbReference type="HAMAP-Rule" id="MF_00444"/>
    </source>
</evidence>
<dbReference type="GO" id="GO:0009368">
    <property type="term" value="C:endopeptidase Clp complex"/>
    <property type="evidence" value="ECO:0007669"/>
    <property type="project" value="TreeGrafter"/>
</dbReference>
<evidence type="ECO:0000256" key="9">
    <source>
        <dbReference type="PROSITE-ProRule" id="PRU10086"/>
    </source>
</evidence>
<evidence type="ECO:0000256" key="1">
    <source>
        <dbReference type="ARBA" id="ARBA00007039"/>
    </source>
</evidence>
<dbReference type="NCBIfam" id="NF001368">
    <property type="entry name" value="PRK00277.1"/>
    <property type="match status" value="1"/>
</dbReference>
<comment type="subunit">
    <text evidence="7">Fourteen ClpP subunits assemble into 2 heptameric rings which stack back to back to give a disk-like structure with a central cavity, resembling the structure of eukaryotic proteasomes.</text>
</comment>
<comment type="catalytic activity">
    <reaction evidence="6 7 9">
        <text>Hydrolysis of proteins to small peptides in the presence of ATP and magnesium. alpha-casein is the usual test substrate. In the absence of ATP, only oligopeptides shorter than five residues are hydrolyzed (such as succinyl-Leu-Tyr-|-NHMec, and Leu-Tyr-Leu-|-Tyr-Trp, in which cleavage of the -Tyr-|-Leu- and -Tyr-|-Trp bonds also occurs).</text>
        <dbReference type="EC" id="3.4.21.92"/>
    </reaction>
</comment>
<keyword evidence="2 7" id="KW-0963">Cytoplasm</keyword>
<dbReference type="GO" id="GO:0004176">
    <property type="term" value="F:ATP-dependent peptidase activity"/>
    <property type="evidence" value="ECO:0007669"/>
    <property type="project" value="InterPro"/>
</dbReference>
<dbReference type="MEROPS" id="S14.001"/>
<dbReference type="Pfam" id="PF00574">
    <property type="entry name" value="CLP_protease"/>
    <property type="match status" value="1"/>
</dbReference>
<dbReference type="GO" id="GO:0004252">
    <property type="term" value="F:serine-type endopeptidase activity"/>
    <property type="evidence" value="ECO:0007669"/>
    <property type="project" value="UniProtKB-UniRule"/>
</dbReference>
<dbReference type="Gene3D" id="3.90.226.10">
    <property type="entry name" value="2-enoyl-CoA Hydratase, Chain A, domain 1"/>
    <property type="match status" value="1"/>
</dbReference>
<comment type="function">
    <text evidence="7 11">Cleaves peptides in various proteins in a process that requires ATP hydrolysis. Has a chymotrypsin-like activity. Plays a major role in the degradation of misfolded proteins.</text>
</comment>
<dbReference type="NCBIfam" id="NF009205">
    <property type="entry name" value="PRK12553.1"/>
    <property type="match status" value="1"/>
</dbReference>
<keyword evidence="3 7" id="KW-0645">Protease</keyword>
<comment type="subcellular location">
    <subcellularLocation>
        <location evidence="7">Cytoplasm</location>
    </subcellularLocation>
</comment>
<dbReference type="FunFam" id="3.90.226.10:FF:000001">
    <property type="entry name" value="ATP-dependent Clp protease proteolytic subunit"/>
    <property type="match status" value="1"/>
</dbReference>
<dbReference type="GeneID" id="60201381"/>
<gene>
    <name evidence="7" type="primary">clpP</name>
    <name evidence="13" type="ordered locus">P9515_18461</name>
</gene>
<evidence type="ECO:0000256" key="3">
    <source>
        <dbReference type="ARBA" id="ARBA00022670"/>
    </source>
</evidence>
<accession>A2BZ42</accession>
<dbReference type="RefSeq" id="WP_011821138.1">
    <property type="nucleotide sequence ID" value="NC_008817.1"/>
</dbReference>